<dbReference type="PANTHER" id="PTHR48007">
    <property type="entry name" value="LEUCINE-RICH REPEAT RECEPTOR-LIKE PROTEIN KINASE PXC1"/>
    <property type="match status" value="1"/>
</dbReference>
<keyword evidence="5 9" id="KW-0547">Nucleotide-binding</keyword>
<keyword evidence="12" id="KW-0732">Signal</keyword>
<sequence length="649" mass="72076">MAISSSSHSILILVIFLRFISTCYSKTEAEILVTFKASLVNATSLSNWDPRGVSPCTRGRPNWYGVLCIRDNVHGLNLNHRGLGGTIDVESLMGLKSFRVLGAMNNNFQGPLPNFKKLGSLKFLYLSRNNFSGEIPDDAFSGMQSLKKVHLAHNQFSGAIPSSLATSKRLIELMIENNNFYGQIPIFNQDHLTIANFSNNNLEGEIPAKLSGLKAASFSGNIGLCGKPLEPCKADKLGDSNNSQFKTLIIVGIAVLVVIAVSIAIIFAMRKRQSDHNEDGGGSTRAQVGTHTTDDMDKMERGSAPSSEHHIAGGGKRSTDNHATAVKLSFLRSEEAGKFDLSDLLKASAEVLGNGMFGSTYKAGLSSGPVVVVKRFRQMSNVEKEDFVEHMRRLGRLNHKNLLPILAFYYRKEEKLLVFDYVQNSSLAYHLHGKKSNSNHQQQDLDWPTRLKIIKGVARGMLYLFNELPSMTVPNGHLKSSNVLLDSSYEPLITDYGLLPIVNQDHAEEQMIAFRSPDFRQGGRRLCRKTDVWSLGTLILETLTGKFSTDVDVVDWVRSTVPNLEVLLDEGMTGVSKNSEGEIVKLLRIALSCCEVHVEERWDMREAVERIEEVRERNGEDDFYSSYTSDDVRSSRGVSEDFNHVPLNL</sequence>
<evidence type="ECO:0000256" key="9">
    <source>
        <dbReference type="PROSITE-ProRule" id="PRU10141"/>
    </source>
</evidence>
<evidence type="ECO:0000256" key="3">
    <source>
        <dbReference type="ARBA" id="ARBA00022692"/>
    </source>
</evidence>
<dbReference type="EMBL" id="CAMAPE010000019">
    <property type="protein sequence ID" value="CAH9087593.1"/>
    <property type="molecule type" value="Genomic_DNA"/>
</dbReference>
<comment type="caution">
    <text evidence="14">The sequence shown here is derived from an EMBL/GenBank/DDBJ whole genome shotgun (WGS) entry which is preliminary data.</text>
</comment>
<evidence type="ECO:0000313" key="15">
    <source>
        <dbReference type="Proteomes" id="UP001152484"/>
    </source>
</evidence>
<reference evidence="14" key="1">
    <citation type="submission" date="2022-07" db="EMBL/GenBank/DDBJ databases">
        <authorList>
            <person name="Macas J."/>
            <person name="Novak P."/>
            <person name="Neumann P."/>
        </authorList>
    </citation>
    <scope>NUCLEOTIDE SEQUENCE</scope>
</reference>
<dbReference type="GO" id="GO:0005524">
    <property type="term" value="F:ATP binding"/>
    <property type="evidence" value="ECO:0007669"/>
    <property type="project" value="UniProtKB-UniRule"/>
</dbReference>
<keyword evidence="8 11" id="KW-0472">Membrane</keyword>
<evidence type="ECO:0000256" key="10">
    <source>
        <dbReference type="SAM" id="MobiDB-lite"/>
    </source>
</evidence>
<dbReference type="Gene3D" id="3.30.200.20">
    <property type="entry name" value="Phosphorylase Kinase, domain 1"/>
    <property type="match status" value="1"/>
</dbReference>
<dbReference type="SUPFAM" id="SSF52058">
    <property type="entry name" value="L domain-like"/>
    <property type="match status" value="1"/>
</dbReference>
<dbReference type="InterPro" id="IPR017441">
    <property type="entry name" value="Protein_kinase_ATP_BS"/>
</dbReference>
<keyword evidence="4" id="KW-0677">Repeat</keyword>
<dbReference type="GO" id="GO:0004672">
    <property type="term" value="F:protein kinase activity"/>
    <property type="evidence" value="ECO:0007669"/>
    <property type="project" value="InterPro"/>
</dbReference>
<evidence type="ECO:0000256" key="11">
    <source>
        <dbReference type="SAM" id="Phobius"/>
    </source>
</evidence>
<dbReference type="InterPro" id="IPR013210">
    <property type="entry name" value="LRR_N_plant-typ"/>
</dbReference>
<protein>
    <recommendedName>
        <fullName evidence="13">Protein kinase domain-containing protein</fullName>
    </recommendedName>
</protein>
<feature type="domain" description="Protein kinase" evidence="13">
    <location>
        <begin position="346"/>
        <end position="624"/>
    </location>
</feature>
<keyword evidence="15" id="KW-1185">Reference proteome</keyword>
<evidence type="ECO:0000256" key="8">
    <source>
        <dbReference type="ARBA" id="ARBA00023136"/>
    </source>
</evidence>
<dbReference type="PROSITE" id="PS00107">
    <property type="entry name" value="PROTEIN_KINASE_ATP"/>
    <property type="match status" value="1"/>
</dbReference>
<dbReference type="Pfam" id="PF08263">
    <property type="entry name" value="LRRNT_2"/>
    <property type="match status" value="1"/>
</dbReference>
<dbReference type="Pfam" id="PF13855">
    <property type="entry name" value="LRR_8"/>
    <property type="match status" value="1"/>
</dbReference>
<proteinExistence type="predicted"/>
<dbReference type="Gene3D" id="1.10.510.10">
    <property type="entry name" value="Transferase(Phosphotransferase) domain 1"/>
    <property type="match status" value="1"/>
</dbReference>
<keyword evidence="2" id="KW-0433">Leucine-rich repeat</keyword>
<organism evidence="14 15">
    <name type="scientific">Cuscuta europaea</name>
    <name type="common">European dodder</name>
    <dbReference type="NCBI Taxonomy" id="41803"/>
    <lineage>
        <taxon>Eukaryota</taxon>
        <taxon>Viridiplantae</taxon>
        <taxon>Streptophyta</taxon>
        <taxon>Embryophyta</taxon>
        <taxon>Tracheophyta</taxon>
        <taxon>Spermatophyta</taxon>
        <taxon>Magnoliopsida</taxon>
        <taxon>eudicotyledons</taxon>
        <taxon>Gunneridae</taxon>
        <taxon>Pentapetalae</taxon>
        <taxon>asterids</taxon>
        <taxon>lamiids</taxon>
        <taxon>Solanales</taxon>
        <taxon>Convolvulaceae</taxon>
        <taxon>Cuscuteae</taxon>
        <taxon>Cuscuta</taxon>
        <taxon>Cuscuta subgen. Cuscuta</taxon>
    </lineage>
</organism>
<name>A0A9P1E8X0_CUSEU</name>
<evidence type="ECO:0000313" key="14">
    <source>
        <dbReference type="EMBL" id="CAH9087593.1"/>
    </source>
</evidence>
<keyword evidence="7 11" id="KW-1133">Transmembrane helix</keyword>
<dbReference type="InterPro" id="IPR001611">
    <property type="entry name" value="Leu-rich_rpt"/>
</dbReference>
<feature type="chain" id="PRO_5040478220" description="Protein kinase domain-containing protein" evidence="12">
    <location>
        <begin position="26"/>
        <end position="649"/>
    </location>
</feature>
<feature type="transmembrane region" description="Helical" evidence="11">
    <location>
        <begin position="248"/>
        <end position="268"/>
    </location>
</feature>
<evidence type="ECO:0000259" key="13">
    <source>
        <dbReference type="PROSITE" id="PS50011"/>
    </source>
</evidence>
<evidence type="ECO:0000256" key="4">
    <source>
        <dbReference type="ARBA" id="ARBA00022737"/>
    </source>
</evidence>
<dbReference type="PROSITE" id="PS50011">
    <property type="entry name" value="PROTEIN_KINASE_DOM"/>
    <property type="match status" value="1"/>
</dbReference>
<dbReference type="Proteomes" id="UP001152484">
    <property type="component" value="Unassembled WGS sequence"/>
</dbReference>
<dbReference type="Gene3D" id="3.80.10.10">
    <property type="entry name" value="Ribonuclease Inhibitor"/>
    <property type="match status" value="2"/>
</dbReference>
<keyword evidence="3 11" id="KW-0812">Transmembrane</keyword>
<dbReference type="Pfam" id="PF07714">
    <property type="entry name" value="PK_Tyr_Ser-Thr"/>
    <property type="match status" value="1"/>
</dbReference>
<dbReference type="InterPro" id="IPR000719">
    <property type="entry name" value="Prot_kinase_dom"/>
</dbReference>
<evidence type="ECO:0000256" key="5">
    <source>
        <dbReference type="ARBA" id="ARBA00022741"/>
    </source>
</evidence>
<dbReference type="OrthoDB" id="418615at2759"/>
<keyword evidence="6 9" id="KW-0067">ATP-binding</keyword>
<dbReference type="InterPro" id="IPR032675">
    <property type="entry name" value="LRR_dom_sf"/>
</dbReference>
<evidence type="ECO:0000256" key="2">
    <source>
        <dbReference type="ARBA" id="ARBA00022614"/>
    </source>
</evidence>
<evidence type="ECO:0000256" key="7">
    <source>
        <dbReference type="ARBA" id="ARBA00022989"/>
    </source>
</evidence>
<dbReference type="GO" id="GO:0016020">
    <property type="term" value="C:membrane"/>
    <property type="evidence" value="ECO:0007669"/>
    <property type="project" value="UniProtKB-SubCell"/>
</dbReference>
<dbReference type="SUPFAM" id="SSF56112">
    <property type="entry name" value="Protein kinase-like (PK-like)"/>
    <property type="match status" value="1"/>
</dbReference>
<gene>
    <name evidence="14" type="ORF">CEURO_LOCUS10114</name>
</gene>
<evidence type="ECO:0000256" key="12">
    <source>
        <dbReference type="SAM" id="SignalP"/>
    </source>
</evidence>
<accession>A0A9P1E8X0</accession>
<evidence type="ECO:0000256" key="1">
    <source>
        <dbReference type="ARBA" id="ARBA00004370"/>
    </source>
</evidence>
<dbReference type="PANTHER" id="PTHR48007:SF64">
    <property type="entry name" value="POLLEN RECEPTOR-LIKE KINASE 1"/>
    <property type="match status" value="1"/>
</dbReference>
<evidence type="ECO:0000256" key="6">
    <source>
        <dbReference type="ARBA" id="ARBA00022840"/>
    </source>
</evidence>
<dbReference type="FunFam" id="3.30.200.20:FF:000307">
    <property type="entry name" value="pollen receptor-like kinase 1"/>
    <property type="match status" value="1"/>
</dbReference>
<comment type="subcellular location">
    <subcellularLocation>
        <location evidence="1">Membrane</location>
    </subcellularLocation>
</comment>
<dbReference type="AlphaFoldDB" id="A0A9P1E8X0"/>
<feature type="signal peptide" evidence="12">
    <location>
        <begin position="1"/>
        <end position="25"/>
    </location>
</feature>
<dbReference type="InterPro" id="IPR046959">
    <property type="entry name" value="PRK1-6/SRF4-like"/>
</dbReference>
<feature type="compositionally biased region" description="Basic and acidic residues" evidence="10">
    <location>
        <begin position="292"/>
        <end position="311"/>
    </location>
</feature>
<feature type="region of interest" description="Disordered" evidence="10">
    <location>
        <begin position="274"/>
        <end position="320"/>
    </location>
</feature>
<dbReference type="InterPro" id="IPR011009">
    <property type="entry name" value="Kinase-like_dom_sf"/>
</dbReference>
<dbReference type="InterPro" id="IPR001245">
    <property type="entry name" value="Ser-Thr/Tyr_kinase_cat_dom"/>
</dbReference>
<feature type="binding site" evidence="9">
    <location>
        <position position="374"/>
    </location>
    <ligand>
        <name>ATP</name>
        <dbReference type="ChEBI" id="CHEBI:30616"/>
    </ligand>
</feature>